<feature type="compositionally biased region" description="Basic and acidic residues" evidence="1">
    <location>
        <begin position="113"/>
        <end position="126"/>
    </location>
</feature>
<organism evidence="2 3">
    <name type="scientific">Cellulomonas carbonis T26</name>
    <dbReference type="NCBI Taxonomy" id="947969"/>
    <lineage>
        <taxon>Bacteria</taxon>
        <taxon>Bacillati</taxon>
        <taxon>Actinomycetota</taxon>
        <taxon>Actinomycetes</taxon>
        <taxon>Micrococcales</taxon>
        <taxon>Cellulomonadaceae</taxon>
        <taxon>Cellulomonas</taxon>
    </lineage>
</organism>
<reference evidence="2 3" key="2">
    <citation type="journal article" date="2015" name="Stand. Genomic Sci.">
        <title>Draft genome sequence of Cellulomonas carbonis T26(T) and comparative analysis of six Cellulomonas genomes.</title>
        <authorList>
            <person name="Zhuang W."/>
            <person name="Zhang S."/>
            <person name="Xia X."/>
            <person name="Wang G."/>
        </authorList>
    </citation>
    <scope>NUCLEOTIDE SEQUENCE [LARGE SCALE GENOMIC DNA]</scope>
    <source>
        <strain evidence="2 3">T26</strain>
    </source>
</reference>
<reference evidence="2 3" key="1">
    <citation type="submission" date="2013-08" db="EMBL/GenBank/DDBJ databases">
        <title>Genome sequencing of Cellulomonas carbonis T26.</title>
        <authorList>
            <person name="Chen F."/>
            <person name="Li Y."/>
            <person name="Wang G."/>
        </authorList>
    </citation>
    <scope>NUCLEOTIDE SEQUENCE [LARGE SCALE GENOMIC DNA]</scope>
    <source>
        <strain evidence="2 3">T26</strain>
    </source>
</reference>
<dbReference type="Proteomes" id="UP000029839">
    <property type="component" value="Unassembled WGS sequence"/>
</dbReference>
<comment type="caution">
    <text evidence="2">The sequence shown here is derived from an EMBL/GenBank/DDBJ whole genome shotgun (WGS) entry which is preliminary data.</text>
</comment>
<dbReference type="AlphaFoldDB" id="A0A0A0BW36"/>
<name>A0A0A0BW36_9CELL</name>
<evidence type="ECO:0000256" key="1">
    <source>
        <dbReference type="SAM" id="MobiDB-lite"/>
    </source>
</evidence>
<accession>A0A0A0BW36</accession>
<sequence>MTGAPMSKAQIARELLGFEQGLRTAHGHVLTIERAKLSDGRISTVTVAPTDPASTGLAWVEMVDEVIIEVGRFGRWELDHTEDGLEFLKAIVRAVIAGDVVEQAAGRGGKTTVRLEDGSTAHSERY</sequence>
<protein>
    <submittedName>
        <fullName evidence="2">Uncharacterized protein</fullName>
    </submittedName>
</protein>
<dbReference type="RefSeq" id="WP_043603772.1">
    <property type="nucleotide sequence ID" value="NZ_AXCY01000012.1"/>
</dbReference>
<evidence type="ECO:0000313" key="2">
    <source>
        <dbReference type="EMBL" id="KGM11897.1"/>
    </source>
</evidence>
<keyword evidence="3" id="KW-1185">Reference proteome</keyword>
<feature type="region of interest" description="Disordered" evidence="1">
    <location>
        <begin position="107"/>
        <end position="126"/>
    </location>
</feature>
<proteinExistence type="predicted"/>
<dbReference type="EMBL" id="AXCY01000012">
    <property type="protein sequence ID" value="KGM11897.1"/>
    <property type="molecule type" value="Genomic_DNA"/>
</dbReference>
<evidence type="ECO:0000313" key="3">
    <source>
        <dbReference type="Proteomes" id="UP000029839"/>
    </source>
</evidence>
<gene>
    <name evidence="2" type="ORF">N868_04995</name>
</gene>